<accession>A0A9X1YDA0</accession>
<dbReference type="AlphaFoldDB" id="A0A9X1YDA0"/>
<name>A0A9X1YDA0_9PROT</name>
<dbReference type="Pfam" id="PF03401">
    <property type="entry name" value="TctC"/>
    <property type="match status" value="1"/>
</dbReference>
<dbReference type="PANTHER" id="PTHR42928:SF5">
    <property type="entry name" value="BLR1237 PROTEIN"/>
    <property type="match status" value="1"/>
</dbReference>
<evidence type="ECO:0000313" key="2">
    <source>
        <dbReference type="EMBL" id="MCK8787660.1"/>
    </source>
</evidence>
<dbReference type="PANTHER" id="PTHR42928">
    <property type="entry name" value="TRICARBOXYLATE-BINDING PROTEIN"/>
    <property type="match status" value="1"/>
</dbReference>
<evidence type="ECO:0000256" key="1">
    <source>
        <dbReference type="ARBA" id="ARBA00006987"/>
    </source>
</evidence>
<comment type="caution">
    <text evidence="2">The sequence shown here is derived from an EMBL/GenBank/DDBJ whole genome shotgun (WGS) entry which is preliminary data.</text>
</comment>
<dbReference type="Gene3D" id="3.40.190.150">
    <property type="entry name" value="Bordetella uptake gene, domain 1"/>
    <property type="match status" value="1"/>
</dbReference>
<gene>
    <name evidence="2" type="ORF">M0638_25155</name>
</gene>
<evidence type="ECO:0000313" key="3">
    <source>
        <dbReference type="Proteomes" id="UP001139516"/>
    </source>
</evidence>
<sequence length="346" mass="35774">MERQGPPRRRAPAWMGGWMAVGLGLLAGGPALAQATATPGPVPGAEAAYPDRPIRLIVATAAGGASDIVARLVGQKLSEAWGQPVVVDPRPGANGNVAAQLAAHSPPDGYTLMMGTIGVMAVNRAIYRDIGYDPAVDFDPVARLVSFSNILVVHPSVPVHSLAEFVNYARARPGRVTYGTPGNGGSLHLAMVVLSRMADIQVVHVPYRGAAASLNDLIAGNLVAAFSDPLVTLPQVEAGRVRALAVSGAHRLAVAPQIPTVAEAGFPGYDVSGWLGIVAPRGTPPAVVSRLNQAFNEIVRQPDTAARLTAQGAEVVTGTPAEFGAFIRAEIARWAEVTAAAGIRAE</sequence>
<dbReference type="EMBL" id="JALPRX010000137">
    <property type="protein sequence ID" value="MCK8787660.1"/>
    <property type="molecule type" value="Genomic_DNA"/>
</dbReference>
<reference evidence="2" key="1">
    <citation type="submission" date="2022-04" db="EMBL/GenBank/DDBJ databases">
        <title>Roseomonas acroporae sp. nov., isolated from coral Acropora digitifera.</title>
        <authorList>
            <person name="Sun H."/>
        </authorList>
    </citation>
    <scope>NUCLEOTIDE SEQUENCE</scope>
    <source>
        <strain evidence="2">NAR14</strain>
    </source>
</reference>
<dbReference type="InterPro" id="IPR005064">
    <property type="entry name" value="BUG"/>
</dbReference>
<dbReference type="PIRSF" id="PIRSF017082">
    <property type="entry name" value="YflP"/>
    <property type="match status" value="1"/>
</dbReference>
<comment type="similarity">
    <text evidence="1">Belongs to the UPF0065 (bug) family.</text>
</comment>
<keyword evidence="3" id="KW-1185">Reference proteome</keyword>
<proteinExistence type="inferred from homology"/>
<organism evidence="2 3">
    <name type="scientific">Roseomonas acroporae</name>
    <dbReference type="NCBI Taxonomy" id="2937791"/>
    <lineage>
        <taxon>Bacteria</taxon>
        <taxon>Pseudomonadati</taxon>
        <taxon>Pseudomonadota</taxon>
        <taxon>Alphaproteobacteria</taxon>
        <taxon>Acetobacterales</taxon>
        <taxon>Roseomonadaceae</taxon>
        <taxon>Roseomonas</taxon>
    </lineage>
</organism>
<dbReference type="InterPro" id="IPR042100">
    <property type="entry name" value="Bug_dom1"/>
</dbReference>
<dbReference type="SUPFAM" id="SSF53850">
    <property type="entry name" value="Periplasmic binding protein-like II"/>
    <property type="match status" value="1"/>
</dbReference>
<dbReference type="RefSeq" id="WP_248669710.1">
    <property type="nucleotide sequence ID" value="NZ_JALPRX010000137.1"/>
</dbReference>
<protein>
    <submittedName>
        <fullName evidence="2">Tripartite tricarboxylate transporter substrate binding protein</fullName>
    </submittedName>
</protein>
<dbReference type="CDD" id="cd13578">
    <property type="entry name" value="PBP2_Bug27"/>
    <property type="match status" value="1"/>
</dbReference>
<dbReference type="Proteomes" id="UP001139516">
    <property type="component" value="Unassembled WGS sequence"/>
</dbReference>
<dbReference type="Gene3D" id="3.40.190.10">
    <property type="entry name" value="Periplasmic binding protein-like II"/>
    <property type="match status" value="1"/>
</dbReference>